<dbReference type="GO" id="GO:0006412">
    <property type="term" value="P:translation"/>
    <property type="evidence" value="ECO:0007669"/>
    <property type="project" value="UniProtKB-UniRule"/>
</dbReference>
<evidence type="ECO:0000256" key="6">
    <source>
        <dbReference type="ARBA" id="ARBA00035254"/>
    </source>
</evidence>
<dbReference type="SMART" id="SM00363">
    <property type="entry name" value="S4"/>
    <property type="match status" value="1"/>
</dbReference>
<reference evidence="11 12" key="1">
    <citation type="journal article" date="2015" name="Nature">
        <title>rRNA introns, odd ribosomes, and small enigmatic genomes across a large radiation of phyla.</title>
        <authorList>
            <person name="Brown C.T."/>
            <person name="Hug L.A."/>
            <person name="Thomas B.C."/>
            <person name="Sharon I."/>
            <person name="Castelle C.J."/>
            <person name="Singh A."/>
            <person name="Wilkins M.J."/>
            <person name="Williams K.H."/>
            <person name="Banfield J.F."/>
        </authorList>
    </citation>
    <scope>NUCLEOTIDE SEQUENCE [LARGE SCALE GENOMIC DNA]</scope>
</reference>
<dbReference type="PROSITE" id="PS00632">
    <property type="entry name" value="RIBOSOMAL_S4"/>
    <property type="match status" value="1"/>
</dbReference>
<evidence type="ECO:0000256" key="1">
    <source>
        <dbReference type="ARBA" id="ARBA00007465"/>
    </source>
</evidence>
<dbReference type="SUPFAM" id="SSF55174">
    <property type="entry name" value="Alpha-L RNA-binding motif"/>
    <property type="match status" value="1"/>
</dbReference>
<dbReference type="HAMAP" id="MF_01306_B">
    <property type="entry name" value="Ribosomal_uS4_B"/>
    <property type="match status" value="1"/>
</dbReference>
<dbReference type="EMBL" id="LCPW01000005">
    <property type="protein sequence ID" value="KKW06002.1"/>
    <property type="molecule type" value="Genomic_DNA"/>
</dbReference>
<feature type="domain" description="Small ribosomal subunit protein uS4 N-terminal" evidence="10">
    <location>
        <begin position="3"/>
        <end position="91"/>
    </location>
</feature>
<dbReference type="AlphaFoldDB" id="A0A0G1XTS9"/>
<evidence type="ECO:0000256" key="4">
    <source>
        <dbReference type="ARBA" id="ARBA00022980"/>
    </source>
</evidence>
<comment type="subunit">
    <text evidence="7">Part of the 30S ribosomal subunit. Contacts protein S5. The interaction surface between S4 and S5 is involved in control of translational fidelity.</text>
</comment>
<dbReference type="InterPro" id="IPR036986">
    <property type="entry name" value="S4_RNA-bd_sf"/>
</dbReference>
<gene>
    <name evidence="7" type="primary">rpsD</name>
    <name evidence="11" type="ORF">UY40_C0005G0060</name>
</gene>
<dbReference type="NCBIfam" id="NF003717">
    <property type="entry name" value="PRK05327.1"/>
    <property type="match status" value="1"/>
</dbReference>
<dbReference type="GO" id="GO:0019843">
    <property type="term" value="F:rRNA binding"/>
    <property type="evidence" value="ECO:0007669"/>
    <property type="project" value="UniProtKB-UniRule"/>
</dbReference>
<comment type="caution">
    <text evidence="11">The sequence shown here is derived from an EMBL/GenBank/DDBJ whole genome shotgun (WGS) entry which is preliminary data.</text>
</comment>
<keyword evidence="4 7" id="KW-0689">Ribosomal protein</keyword>
<evidence type="ECO:0000259" key="10">
    <source>
        <dbReference type="SMART" id="SM01390"/>
    </source>
</evidence>
<evidence type="ECO:0000313" key="12">
    <source>
        <dbReference type="Proteomes" id="UP000034119"/>
    </source>
</evidence>
<comment type="function">
    <text evidence="7">With S5 and S12 plays an important role in translational accuracy.</text>
</comment>
<dbReference type="GO" id="GO:0003735">
    <property type="term" value="F:structural constituent of ribosome"/>
    <property type="evidence" value="ECO:0007669"/>
    <property type="project" value="InterPro"/>
</dbReference>
<dbReference type="PROSITE" id="PS50889">
    <property type="entry name" value="S4"/>
    <property type="match status" value="1"/>
</dbReference>
<dbReference type="CDD" id="cd00165">
    <property type="entry name" value="S4"/>
    <property type="match status" value="1"/>
</dbReference>
<keyword evidence="5 7" id="KW-0687">Ribonucleoprotein</keyword>
<evidence type="ECO:0000256" key="3">
    <source>
        <dbReference type="ARBA" id="ARBA00022884"/>
    </source>
</evidence>
<dbReference type="GO" id="GO:0015935">
    <property type="term" value="C:small ribosomal subunit"/>
    <property type="evidence" value="ECO:0007669"/>
    <property type="project" value="InterPro"/>
</dbReference>
<comment type="function">
    <text evidence="7">One of the primary rRNA binding proteins, it binds directly to 16S rRNA where it nucleates assembly of the body of the 30S subunit.</text>
</comment>
<protein>
    <recommendedName>
        <fullName evidence="6 7">Small ribosomal subunit protein uS4</fullName>
    </recommendedName>
</protein>
<dbReference type="InterPro" id="IPR022801">
    <property type="entry name" value="Ribosomal_uS4"/>
</dbReference>
<dbReference type="Gene3D" id="3.10.290.10">
    <property type="entry name" value="RNA-binding S4 domain"/>
    <property type="match status" value="1"/>
</dbReference>
<keyword evidence="3 7" id="KW-0694">RNA-binding</keyword>
<dbReference type="Pfam" id="PF01479">
    <property type="entry name" value="S4"/>
    <property type="match status" value="1"/>
</dbReference>
<feature type="domain" description="RNA-binding S4" evidence="9">
    <location>
        <begin position="92"/>
        <end position="158"/>
    </location>
</feature>
<dbReference type="Pfam" id="PF00163">
    <property type="entry name" value="Ribosomal_S4"/>
    <property type="match status" value="1"/>
</dbReference>
<evidence type="ECO:0000256" key="7">
    <source>
        <dbReference type="HAMAP-Rule" id="MF_01306"/>
    </source>
</evidence>
<dbReference type="FunFam" id="3.10.290.10:FF:000001">
    <property type="entry name" value="30S ribosomal protein S4"/>
    <property type="match status" value="1"/>
</dbReference>
<dbReference type="InterPro" id="IPR001912">
    <property type="entry name" value="Ribosomal_uS4_N"/>
</dbReference>
<dbReference type="InterPro" id="IPR005709">
    <property type="entry name" value="Ribosomal_uS4_bac-type"/>
</dbReference>
<dbReference type="SMART" id="SM01390">
    <property type="entry name" value="Ribosomal_S4"/>
    <property type="match status" value="1"/>
</dbReference>
<dbReference type="Gene3D" id="1.10.1050.10">
    <property type="entry name" value="Ribosomal Protein S4 Delta 41, Chain A, domain 1"/>
    <property type="match status" value="1"/>
</dbReference>
<dbReference type="Proteomes" id="UP000034119">
    <property type="component" value="Unassembled WGS sequence"/>
</dbReference>
<evidence type="ECO:0000256" key="8">
    <source>
        <dbReference type="RuleBase" id="RU003699"/>
    </source>
</evidence>
<accession>A0A0G1XTS9</accession>
<dbReference type="InterPro" id="IPR002942">
    <property type="entry name" value="S4_RNA-bd"/>
</dbReference>
<dbReference type="STRING" id="1618342.UY40_C0005G0060"/>
<dbReference type="PANTHER" id="PTHR11831">
    <property type="entry name" value="30S 40S RIBOSOMAL PROTEIN"/>
    <property type="match status" value="1"/>
</dbReference>
<proteinExistence type="inferred from homology"/>
<evidence type="ECO:0000313" key="11">
    <source>
        <dbReference type="EMBL" id="KKW06002.1"/>
    </source>
</evidence>
<dbReference type="NCBIfam" id="TIGR01017">
    <property type="entry name" value="rpsD_bact"/>
    <property type="match status" value="1"/>
</dbReference>
<dbReference type="PANTHER" id="PTHR11831:SF4">
    <property type="entry name" value="SMALL RIBOSOMAL SUBUNIT PROTEIN US4M"/>
    <property type="match status" value="1"/>
</dbReference>
<evidence type="ECO:0000256" key="5">
    <source>
        <dbReference type="ARBA" id="ARBA00023274"/>
    </source>
</evidence>
<name>A0A0G1XTS9_9BACT</name>
<dbReference type="InterPro" id="IPR018079">
    <property type="entry name" value="Ribosomal_uS4_CS"/>
</dbReference>
<organism evidence="11 12">
    <name type="scientific">candidate division CPR1 bacterium GW2011_GWC1_49_13</name>
    <dbReference type="NCBI Taxonomy" id="1618342"/>
    <lineage>
        <taxon>Bacteria</taxon>
        <taxon>candidate division CPR1</taxon>
    </lineage>
</organism>
<sequence length="193" mass="22517">MGRYIGPIHRLCRREGVPLCGREDCPVKTRMSAPGQHGKFRRRLSPYGTQLREKQKLKRIYGVRERQLRRYLEEALMSKEKTGEVLLQLLERRLDNVVYRAGLSMSRPQARQMVGHGLIRVNGRKVTIPSYLIAKGDKITFARKEFNLYDEVVRPGWIKLQKAAKQFEIADFPKREELGAEVDESLVIEFYSR</sequence>
<dbReference type="GO" id="GO:0042274">
    <property type="term" value="P:ribosomal small subunit biogenesis"/>
    <property type="evidence" value="ECO:0007669"/>
    <property type="project" value="TreeGrafter"/>
</dbReference>
<evidence type="ECO:0000259" key="9">
    <source>
        <dbReference type="SMART" id="SM00363"/>
    </source>
</evidence>
<comment type="similarity">
    <text evidence="1 7 8">Belongs to the universal ribosomal protein uS4 family.</text>
</comment>
<evidence type="ECO:0000256" key="2">
    <source>
        <dbReference type="ARBA" id="ARBA00022730"/>
    </source>
</evidence>
<keyword evidence="2 7" id="KW-0699">rRNA-binding</keyword>